<evidence type="ECO:0000256" key="2">
    <source>
        <dbReference type="SAM" id="SignalP"/>
    </source>
</evidence>
<dbReference type="VEuPathDB" id="GiardiaDB:DHA2_10836"/>
<comment type="caution">
    <text evidence="3">The sequence shown here is derived from an EMBL/GenBank/DDBJ whole genome shotgun (WGS) entry which is preliminary data.</text>
</comment>
<proteinExistence type="predicted"/>
<feature type="chain" id="PRO_5004751845" evidence="2">
    <location>
        <begin position="26"/>
        <end position="244"/>
    </location>
</feature>
<name>V6TRA6_GIAIN</name>
<sequence length="244" mass="27282">MHGSCPTSTFIYSLSCCRFLSSAAATYVQRFNYVPDTHRRIECLLKSFKILKRMNPAVADVVRFFMLQATSLSHELQEVFADQVSDVEFSGNAVMTAEEITSLIHKAELRTLSTVSAELKHIATLAGSLASQLIDQAGAHGVVIEPKVTELEEETRMQLVSQLHNQDTGIKPVQGKLELKQIQDPQTVKQMEDLQARVSALEKELADKVQNTSQYKTLQKMLQTKTTEIEELELRVKELTGAKS</sequence>
<dbReference type="OrthoDB" id="10257509at2759"/>
<feature type="signal peptide" evidence="2">
    <location>
        <begin position="1"/>
        <end position="25"/>
    </location>
</feature>
<evidence type="ECO:0000313" key="3">
    <source>
        <dbReference type="EMBL" id="ESU41124.1"/>
    </source>
</evidence>
<dbReference type="VEuPathDB" id="GiardiaDB:GL50581_4340"/>
<dbReference type="VEuPathDB" id="GiardiaDB:QR46_1825"/>
<keyword evidence="1" id="KW-0175">Coiled coil</keyword>
<keyword evidence="2" id="KW-0732">Signal</keyword>
<evidence type="ECO:0000256" key="1">
    <source>
        <dbReference type="SAM" id="Coils"/>
    </source>
</evidence>
<dbReference type="AlphaFoldDB" id="V6TRA6"/>
<reference evidence="3 4" key="2">
    <citation type="journal article" date="2013" name="Genome Biol. Evol.">
        <title>Genome sequencing of Giardia lamblia genotypes A2 and B isolates (DH and GS) and comparative analysis with the genomes of genotypes A1 and E (WB and Pig).</title>
        <authorList>
            <person name="Adam R.D."/>
            <person name="Dahlstrom E.W."/>
            <person name="Martens C.A."/>
            <person name="Bruno D.P."/>
            <person name="Barbian K.D."/>
            <person name="Ricklefs S.M."/>
            <person name="Hernandez M.M."/>
            <person name="Narla N.P."/>
            <person name="Patel R.B."/>
            <person name="Porcella S.F."/>
            <person name="Nash T.E."/>
        </authorList>
    </citation>
    <scope>NUCLEOTIDE SEQUENCE [LARGE SCALE GENOMIC DNA]</scope>
    <source>
        <strain evidence="3 4">GS</strain>
    </source>
</reference>
<gene>
    <name evidence="3" type="ORF">GSB_10836</name>
</gene>
<organism evidence="3 4">
    <name type="scientific">Giardia intestinalis</name>
    <name type="common">Giardia lamblia</name>
    <dbReference type="NCBI Taxonomy" id="5741"/>
    <lineage>
        <taxon>Eukaryota</taxon>
        <taxon>Metamonada</taxon>
        <taxon>Diplomonadida</taxon>
        <taxon>Hexamitidae</taxon>
        <taxon>Giardiinae</taxon>
        <taxon>Giardia</taxon>
    </lineage>
</organism>
<dbReference type="VEuPathDB" id="GiardiaDB:GL50803_0010836"/>
<feature type="coiled-coil region" evidence="1">
    <location>
        <begin position="191"/>
        <end position="242"/>
    </location>
</feature>
<evidence type="ECO:0000313" key="4">
    <source>
        <dbReference type="Proteomes" id="UP000018040"/>
    </source>
</evidence>
<reference evidence="4" key="1">
    <citation type="submission" date="2012-02" db="EMBL/GenBank/DDBJ databases">
        <title>Genome sequencing of Giardia lamblia Genotypes A2 and B isolates (DH and GS) and comparative analysis with the genomes of Genotypes A1 and E (WB and Pig).</title>
        <authorList>
            <person name="Adam R."/>
            <person name="Dahlstrom E."/>
            <person name="Martens C."/>
            <person name="Bruno D."/>
            <person name="Barbian K."/>
            <person name="Porcella S.F."/>
            <person name="Nash T."/>
        </authorList>
    </citation>
    <scope>NUCLEOTIDE SEQUENCE</scope>
    <source>
        <strain evidence="4">GS</strain>
    </source>
</reference>
<dbReference type="Proteomes" id="UP000018040">
    <property type="component" value="Unassembled WGS sequence"/>
</dbReference>
<accession>V6TRA6</accession>
<protein>
    <submittedName>
        <fullName evidence="3">ATPase involved in DNA repair/chromosome segregation</fullName>
    </submittedName>
</protein>
<dbReference type="EMBL" id="AHHH01000146">
    <property type="protein sequence ID" value="ESU41124.1"/>
    <property type="molecule type" value="Genomic_DNA"/>
</dbReference>